<reference evidence="2 3" key="2">
    <citation type="journal article" date="2018" name="New Phytol.">
        <title>High intraspecific genome diversity in the model arbuscular mycorrhizal symbiont Rhizophagus irregularis.</title>
        <authorList>
            <person name="Chen E.C.H."/>
            <person name="Morin E."/>
            <person name="Beaudet D."/>
            <person name="Noel J."/>
            <person name="Yildirir G."/>
            <person name="Ndikumana S."/>
            <person name="Charron P."/>
            <person name="St-Onge C."/>
            <person name="Giorgi J."/>
            <person name="Kruger M."/>
            <person name="Marton T."/>
            <person name="Ropars J."/>
            <person name="Grigoriev I.V."/>
            <person name="Hainaut M."/>
            <person name="Henrissat B."/>
            <person name="Roux C."/>
            <person name="Martin F."/>
            <person name="Corradi N."/>
        </authorList>
    </citation>
    <scope>NUCLEOTIDE SEQUENCE [LARGE SCALE GENOMIC DNA]</scope>
    <source>
        <strain evidence="2 3">DAOM 197198</strain>
    </source>
</reference>
<keyword evidence="1" id="KW-0812">Transmembrane</keyword>
<organism evidence="2 3">
    <name type="scientific">Rhizophagus irregularis (strain DAOM 181602 / DAOM 197198 / MUCL 43194)</name>
    <name type="common">Arbuscular mycorrhizal fungus</name>
    <name type="synonym">Glomus intraradices</name>
    <dbReference type="NCBI Taxonomy" id="747089"/>
    <lineage>
        <taxon>Eukaryota</taxon>
        <taxon>Fungi</taxon>
        <taxon>Fungi incertae sedis</taxon>
        <taxon>Mucoromycota</taxon>
        <taxon>Glomeromycotina</taxon>
        <taxon>Glomeromycetes</taxon>
        <taxon>Glomerales</taxon>
        <taxon>Glomeraceae</taxon>
        <taxon>Rhizophagus</taxon>
    </lineage>
</organism>
<proteinExistence type="predicted"/>
<dbReference type="EMBL" id="AUPC02000004">
    <property type="protein sequence ID" value="POG82669.1"/>
    <property type="molecule type" value="Genomic_DNA"/>
</dbReference>
<dbReference type="Proteomes" id="UP000018888">
    <property type="component" value="Unassembled WGS sequence"/>
</dbReference>
<feature type="non-terminal residue" evidence="2">
    <location>
        <position position="83"/>
    </location>
</feature>
<feature type="transmembrane region" description="Helical" evidence="1">
    <location>
        <begin position="45"/>
        <end position="66"/>
    </location>
</feature>
<evidence type="ECO:0000313" key="2">
    <source>
        <dbReference type="EMBL" id="POG82669.1"/>
    </source>
</evidence>
<name>A0A2P4QYE6_RHIID</name>
<keyword evidence="3" id="KW-1185">Reference proteome</keyword>
<dbReference type="AlphaFoldDB" id="A0A2P4QYE6"/>
<evidence type="ECO:0000313" key="3">
    <source>
        <dbReference type="Proteomes" id="UP000018888"/>
    </source>
</evidence>
<reference evidence="2 3" key="1">
    <citation type="journal article" date="2013" name="Proc. Natl. Acad. Sci. U.S.A.">
        <title>Genome of an arbuscular mycorrhizal fungus provides insight into the oldest plant symbiosis.</title>
        <authorList>
            <person name="Tisserant E."/>
            <person name="Malbreil M."/>
            <person name="Kuo A."/>
            <person name="Kohler A."/>
            <person name="Symeonidi A."/>
            <person name="Balestrini R."/>
            <person name="Charron P."/>
            <person name="Duensing N."/>
            <person name="Frei Dit Frey N."/>
            <person name="Gianinazzi-Pearson V."/>
            <person name="Gilbert L.B."/>
            <person name="Handa Y."/>
            <person name="Herr J.R."/>
            <person name="Hijri M."/>
            <person name="Koul R."/>
            <person name="Kawaguchi M."/>
            <person name="Krajinski F."/>
            <person name="Lammers P.J."/>
            <person name="Masclaux F.G."/>
            <person name="Murat C."/>
            <person name="Morin E."/>
            <person name="Ndikumana S."/>
            <person name="Pagni M."/>
            <person name="Petitpierre D."/>
            <person name="Requena N."/>
            <person name="Rosikiewicz P."/>
            <person name="Riley R."/>
            <person name="Saito K."/>
            <person name="San Clemente H."/>
            <person name="Shapiro H."/>
            <person name="van Tuinen D."/>
            <person name="Becard G."/>
            <person name="Bonfante P."/>
            <person name="Paszkowski U."/>
            <person name="Shachar-Hill Y.Y."/>
            <person name="Tuskan G.A."/>
            <person name="Young P.W."/>
            <person name="Sanders I.R."/>
            <person name="Henrissat B."/>
            <person name="Rensing S.A."/>
            <person name="Grigoriev I.V."/>
            <person name="Corradi N."/>
            <person name="Roux C."/>
            <person name="Martin F."/>
        </authorList>
    </citation>
    <scope>NUCLEOTIDE SEQUENCE [LARGE SCALE GENOMIC DNA]</scope>
    <source>
        <strain evidence="2 3">DAOM 197198</strain>
    </source>
</reference>
<gene>
    <name evidence="2" type="ORF">GLOIN_2v1867383</name>
</gene>
<evidence type="ECO:0000256" key="1">
    <source>
        <dbReference type="SAM" id="Phobius"/>
    </source>
</evidence>
<comment type="caution">
    <text evidence="2">The sequence shown here is derived from an EMBL/GenBank/DDBJ whole genome shotgun (WGS) entry which is preliminary data.</text>
</comment>
<sequence>MILILIRFRLSSIFKTSHIFNVRRSNNINYGYTNKRMIMCCFINLYALFTFCYSFSLLKLHFFLIVSSNEMEKKIKINISLSV</sequence>
<keyword evidence="1" id="KW-0472">Membrane</keyword>
<protein>
    <submittedName>
        <fullName evidence="2">Uncharacterized protein</fullName>
    </submittedName>
</protein>
<keyword evidence="1" id="KW-1133">Transmembrane helix</keyword>
<accession>A0A2P4QYE6</accession>